<comment type="subcellular location">
    <subcellularLocation>
        <location evidence="2">Nucleus</location>
    </subcellularLocation>
</comment>
<dbReference type="Pfam" id="PF13086">
    <property type="entry name" value="AAA_11"/>
    <property type="match status" value="2"/>
</dbReference>
<evidence type="ECO:0000256" key="17">
    <source>
        <dbReference type="ARBA" id="ARBA00023204"/>
    </source>
</evidence>
<dbReference type="InterPro" id="IPR047187">
    <property type="entry name" value="SF1_C_Upf1"/>
</dbReference>
<dbReference type="GO" id="GO:0006260">
    <property type="term" value="P:DNA replication"/>
    <property type="evidence" value="ECO:0007669"/>
    <property type="project" value="UniProtKB-KW"/>
</dbReference>
<keyword evidence="16" id="KW-0238">DNA-binding</keyword>
<organism evidence="24 25">
    <name type="scientific">Syphacia muris</name>
    <dbReference type="NCBI Taxonomy" id="451379"/>
    <lineage>
        <taxon>Eukaryota</taxon>
        <taxon>Metazoa</taxon>
        <taxon>Ecdysozoa</taxon>
        <taxon>Nematoda</taxon>
        <taxon>Chromadorea</taxon>
        <taxon>Rhabditida</taxon>
        <taxon>Spirurina</taxon>
        <taxon>Oxyuridomorpha</taxon>
        <taxon>Oxyuroidea</taxon>
        <taxon>Oxyuridae</taxon>
        <taxon>Syphacia</taxon>
    </lineage>
</organism>
<proteinExistence type="inferred from homology"/>
<evidence type="ECO:0000256" key="11">
    <source>
        <dbReference type="ARBA" id="ARBA00022801"/>
    </source>
</evidence>
<keyword evidence="15" id="KW-0411">Iron-sulfur</keyword>
<dbReference type="InterPro" id="IPR050534">
    <property type="entry name" value="Coronavir_polyprotein_1ab"/>
</dbReference>
<dbReference type="InterPro" id="IPR041677">
    <property type="entry name" value="DNA2/NAM7_AAA_11"/>
</dbReference>
<evidence type="ECO:0000256" key="16">
    <source>
        <dbReference type="ARBA" id="ARBA00023125"/>
    </source>
</evidence>
<name>A0A158R4F8_9BILA</name>
<dbReference type="InterPro" id="IPR014808">
    <property type="entry name" value="DNA_replication_fac_Dna2_N"/>
</dbReference>
<comment type="cofactor">
    <cofactor evidence="1">
        <name>[4Fe-4S] cluster</name>
        <dbReference type="ChEBI" id="CHEBI:49883"/>
    </cofactor>
</comment>
<keyword evidence="19" id="KW-0511">Multifunctional enzyme</keyword>
<evidence type="ECO:0000256" key="6">
    <source>
        <dbReference type="ARBA" id="ARBA00022705"/>
    </source>
</evidence>
<dbReference type="Proteomes" id="UP000046393">
    <property type="component" value="Unplaced"/>
</dbReference>
<keyword evidence="8" id="KW-0479">Metal-binding</keyword>
<feature type="domain" description="DNA2/NAM7 helicase helicase" evidence="22">
    <location>
        <begin position="616"/>
        <end position="711"/>
    </location>
</feature>
<dbReference type="AlphaFoldDB" id="A0A158R4F8"/>
<evidence type="ECO:0000256" key="12">
    <source>
        <dbReference type="ARBA" id="ARBA00022806"/>
    </source>
</evidence>
<evidence type="ECO:0000256" key="8">
    <source>
        <dbReference type="ARBA" id="ARBA00022723"/>
    </source>
</evidence>
<evidence type="ECO:0000313" key="24">
    <source>
        <dbReference type="Proteomes" id="UP000046393"/>
    </source>
</evidence>
<protein>
    <recommendedName>
        <fullName evidence="4">DNA helicase</fullName>
        <ecNumber evidence="4">3.6.4.12</ecNumber>
    </recommendedName>
</protein>
<keyword evidence="24" id="KW-1185">Reference proteome</keyword>
<dbReference type="InterPro" id="IPR041679">
    <property type="entry name" value="DNA2/NAM7-like_C"/>
</dbReference>
<dbReference type="GO" id="GO:0003677">
    <property type="term" value="F:DNA binding"/>
    <property type="evidence" value="ECO:0007669"/>
    <property type="project" value="UniProtKB-KW"/>
</dbReference>
<dbReference type="CDD" id="cd22318">
    <property type="entry name" value="DNA2_N-like"/>
    <property type="match status" value="1"/>
</dbReference>
<keyword evidence="17" id="KW-0234">DNA repair</keyword>
<evidence type="ECO:0000256" key="5">
    <source>
        <dbReference type="ARBA" id="ARBA00022485"/>
    </source>
</evidence>
<evidence type="ECO:0000256" key="4">
    <source>
        <dbReference type="ARBA" id="ARBA00012551"/>
    </source>
</evidence>
<keyword evidence="12" id="KW-0347">Helicase</keyword>
<dbReference type="Pfam" id="PF08696">
    <property type="entry name" value="Dna2"/>
    <property type="match status" value="1"/>
</dbReference>
<dbReference type="GO" id="GO:0005634">
    <property type="term" value="C:nucleus"/>
    <property type="evidence" value="ECO:0007669"/>
    <property type="project" value="UniProtKB-SubCell"/>
</dbReference>
<feature type="domain" description="DNA2/NAM7 helicase helicase" evidence="22">
    <location>
        <begin position="722"/>
        <end position="791"/>
    </location>
</feature>
<keyword evidence="6" id="KW-0235">DNA replication</keyword>
<evidence type="ECO:0000256" key="19">
    <source>
        <dbReference type="ARBA" id="ARBA00023268"/>
    </source>
</evidence>
<dbReference type="WBParaSite" id="SMUV_0000331001-mRNA-1">
    <property type="protein sequence ID" value="SMUV_0000331001-mRNA-1"/>
    <property type="gene ID" value="SMUV_0000331001"/>
</dbReference>
<evidence type="ECO:0000259" key="22">
    <source>
        <dbReference type="Pfam" id="PF13086"/>
    </source>
</evidence>
<dbReference type="EC" id="3.6.4.12" evidence="4"/>
<evidence type="ECO:0000256" key="20">
    <source>
        <dbReference type="ARBA" id="ARBA00047995"/>
    </source>
</evidence>
<dbReference type="GO" id="GO:0016887">
    <property type="term" value="F:ATP hydrolysis activity"/>
    <property type="evidence" value="ECO:0007669"/>
    <property type="project" value="RHEA"/>
</dbReference>
<dbReference type="Gene3D" id="3.40.50.300">
    <property type="entry name" value="P-loop containing nucleotide triphosphate hydrolases"/>
    <property type="match status" value="3"/>
</dbReference>
<evidence type="ECO:0000256" key="2">
    <source>
        <dbReference type="ARBA" id="ARBA00004123"/>
    </source>
</evidence>
<evidence type="ECO:0000259" key="23">
    <source>
        <dbReference type="Pfam" id="PF13087"/>
    </source>
</evidence>
<evidence type="ECO:0000256" key="9">
    <source>
        <dbReference type="ARBA" id="ARBA00022741"/>
    </source>
</evidence>
<keyword evidence="14" id="KW-0408">Iron</keyword>
<evidence type="ECO:0000256" key="7">
    <source>
        <dbReference type="ARBA" id="ARBA00022722"/>
    </source>
</evidence>
<dbReference type="GO" id="GO:0005737">
    <property type="term" value="C:cytoplasm"/>
    <property type="evidence" value="ECO:0007669"/>
    <property type="project" value="TreeGrafter"/>
</dbReference>
<dbReference type="GO" id="GO:0051539">
    <property type="term" value="F:4 iron, 4 sulfur cluster binding"/>
    <property type="evidence" value="ECO:0007669"/>
    <property type="project" value="UniProtKB-KW"/>
</dbReference>
<dbReference type="CDD" id="cd18808">
    <property type="entry name" value="SF1_C_Upf1"/>
    <property type="match status" value="1"/>
</dbReference>
<dbReference type="GO" id="GO:0004518">
    <property type="term" value="F:nuclease activity"/>
    <property type="evidence" value="ECO:0007669"/>
    <property type="project" value="UniProtKB-KW"/>
</dbReference>
<dbReference type="STRING" id="451379.A0A158R4F8"/>
<sequence>MKRSSHLSTINDVEALNNECAKPDSNNEVKVIANKPATVDSPVKKRPKLLIAEETGEVSISTDLLTTANVFNVVVEEIQHMENELRLLSREIRTGKQFEVVLQGIWFTMEVETNDYLRVIAPIKCSDKELIVNDEKGVIILSSNELVSCTTISQAVYCRRKAILNQRFRKNCQNNESMMLGSIVHSLFQAAVRRKPRFLTKSWLLGVWRRELLQSYLSQIVALKISSNILEEKLAPYIDSILKWVKTHMPPPIGNSSPLPDGTVIADVVDIEESLWDPIIGIKGKVDVSIQVKKSGHKEVFKEPLELKTGKSQVNIEHCGQVMLYCYSFAAKEVDLADVGGGTLLYLLDGKTSRVQPKPHDLRGLLHLRNELAAALSNISEHCFPAPLTYSVSCKRCDQAVACSIMQKLEDKHNVKNTNSSGDLAAVLLAHLSDNDFLYFKQWIRWIFLEWNVGRSLKCDVKDIWELPVKRREEEGNCIGNLRAVNIETNFQKSTVKFTSKDAARLPVFFNKRDMVVLSSNNCVAFALGIIVATNDEFIEVAVEVDKRHFDLSSTFVLDRYEVNSVYPINLGNLTLLMQNNNRAEKLRKIIIGGHEPKFGKFKKEDLLRVKPIIRQLNAEQARFVIKSLLAEDYVVAEGFPGSGKTCTIVVLIECLLILGRSVLLTSFTHSAVDNLLFKILERVHPDKLLRLGNNYNEKLKRLTLDGKLEALDFAVDKFTHAKEILEKTPIVACTCLEASSNVLFTFRHFSITIIDEASQSLETALFPPIFSADAFVLVGDSNQLTPLVKSTQARSEGMAVSLLERLRTMTQSTVTLRQQYRMNQTILNISSKLFYDNQMICANDSVAKATMDVSLENFSTTKRFLEMCVSGSLDDAVVFVDTQSVLHPEYQFHCNSLSGVFYNPGEIEVVKEICDALTLVGVLNIDIGVISMYRYHTERLRELLPQSIEVSTVDQFQGRDKSVIILTFAWTVVSDGHDSGLLMDFRRINVALTRAKHKLILVGCRNSLMKVGCNEVMEHVSRISIFSFADGEEQVIKVVRKHEIVVT</sequence>
<keyword evidence="11" id="KW-0378">Hydrolase</keyword>
<comment type="catalytic activity">
    <reaction evidence="20">
        <text>ATP + H2O = ADP + phosphate + H(+)</text>
        <dbReference type="Rhea" id="RHEA:13065"/>
        <dbReference type="ChEBI" id="CHEBI:15377"/>
        <dbReference type="ChEBI" id="CHEBI:15378"/>
        <dbReference type="ChEBI" id="CHEBI:30616"/>
        <dbReference type="ChEBI" id="CHEBI:43474"/>
        <dbReference type="ChEBI" id="CHEBI:456216"/>
        <dbReference type="EC" id="3.6.4.12"/>
    </reaction>
</comment>
<evidence type="ECO:0000256" key="13">
    <source>
        <dbReference type="ARBA" id="ARBA00022840"/>
    </source>
</evidence>
<dbReference type="InterPro" id="IPR027417">
    <property type="entry name" value="P-loop_NTPase"/>
</dbReference>
<comment type="similarity">
    <text evidence="3">Belongs to the DNA2/NAM7 helicase family.</text>
</comment>
<dbReference type="PANTHER" id="PTHR43788">
    <property type="entry name" value="DNA2/NAM7 HELICASE FAMILY MEMBER"/>
    <property type="match status" value="1"/>
</dbReference>
<evidence type="ECO:0000256" key="15">
    <source>
        <dbReference type="ARBA" id="ARBA00023014"/>
    </source>
</evidence>
<dbReference type="GO" id="GO:0005524">
    <property type="term" value="F:ATP binding"/>
    <property type="evidence" value="ECO:0007669"/>
    <property type="project" value="UniProtKB-KW"/>
</dbReference>
<dbReference type="InterPro" id="IPR011604">
    <property type="entry name" value="PDDEXK-like_dom_sf"/>
</dbReference>
<evidence type="ECO:0000256" key="3">
    <source>
        <dbReference type="ARBA" id="ARBA00007913"/>
    </source>
</evidence>
<keyword evidence="18" id="KW-0539">Nucleus</keyword>
<dbReference type="PANTHER" id="PTHR43788:SF8">
    <property type="entry name" value="DNA-BINDING PROTEIN SMUBP-2"/>
    <property type="match status" value="1"/>
</dbReference>
<dbReference type="GO" id="GO:0043139">
    <property type="term" value="F:5'-3' DNA helicase activity"/>
    <property type="evidence" value="ECO:0007669"/>
    <property type="project" value="TreeGrafter"/>
</dbReference>
<keyword evidence="13" id="KW-0067">ATP-binding</keyword>
<evidence type="ECO:0000313" key="25">
    <source>
        <dbReference type="WBParaSite" id="SMUV_0000331001-mRNA-1"/>
    </source>
</evidence>
<evidence type="ECO:0000256" key="18">
    <source>
        <dbReference type="ARBA" id="ARBA00023242"/>
    </source>
</evidence>
<dbReference type="Pfam" id="PF13087">
    <property type="entry name" value="AAA_12"/>
    <property type="match status" value="1"/>
</dbReference>
<keyword evidence="10" id="KW-0227">DNA damage</keyword>
<reference evidence="25" key="1">
    <citation type="submission" date="2016-04" db="UniProtKB">
        <authorList>
            <consortium name="WormBaseParasite"/>
        </authorList>
    </citation>
    <scope>IDENTIFICATION</scope>
</reference>
<dbReference type="Gene3D" id="3.90.320.10">
    <property type="match status" value="1"/>
</dbReference>
<keyword evidence="5" id="KW-0004">4Fe-4S</keyword>
<keyword evidence="7" id="KW-0540">Nuclease</keyword>
<dbReference type="GO" id="GO:0006281">
    <property type="term" value="P:DNA repair"/>
    <property type="evidence" value="ECO:0007669"/>
    <property type="project" value="UniProtKB-KW"/>
</dbReference>
<dbReference type="GO" id="GO:0046872">
    <property type="term" value="F:metal ion binding"/>
    <property type="evidence" value="ECO:0007669"/>
    <property type="project" value="UniProtKB-KW"/>
</dbReference>
<accession>A0A158R4F8</accession>
<dbReference type="SUPFAM" id="SSF52540">
    <property type="entry name" value="P-loop containing nucleoside triphosphate hydrolases"/>
    <property type="match status" value="1"/>
</dbReference>
<keyword evidence="9" id="KW-0547">Nucleotide-binding</keyword>
<evidence type="ECO:0000259" key="21">
    <source>
        <dbReference type="Pfam" id="PF08696"/>
    </source>
</evidence>
<evidence type="ECO:0000256" key="10">
    <source>
        <dbReference type="ARBA" id="ARBA00022763"/>
    </source>
</evidence>
<feature type="domain" description="DNA2/NAM7 helicase-like C-terminal" evidence="23">
    <location>
        <begin position="800"/>
        <end position="1006"/>
    </location>
</feature>
<evidence type="ECO:0000256" key="14">
    <source>
        <dbReference type="ARBA" id="ARBA00023004"/>
    </source>
</evidence>
<evidence type="ECO:0000256" key="1">
    <source>
        <dbReference type="ARBA" id="ARBA00001966"/>
    </source>
</evidence>
<feature type="domain" description="DNA replication factor Dna2 N-terminal" evidence="21">
    <location>
        <begin position="94"/>
        <end position="292"/>
    </location>
</feature>